<reference evidence="1 2" key="1">
    <citation type="submission" date="2019-11" db="EMBL/GenBank/DDBJ databases">
        <title>Characterisation of Fundicoccus ignavus gen. nov. sp. nov., a novel genus of the family Aerococcaceae from bulk tank milk.</title>
        <authorList>
            <person name="Siebert A."/>
            <person name="Huptas C."/>
            <person name="Wenning M."/>
            <person name="Scherer S."/>
            <person name="Doll E.V."/>
        </authorList>
    </citation>
    <scope>NUCLEOTIDE SEQUENCE [LARGE SCALE GENOMIC DNA]</scope>
    <source>
        <strain evidence="1 2">DSM 109652</strain>
    </source>
</reference>
<dbReference type="EMBL" id="WJQT01000006">
    <property type="protein sequence ID" value="MRJ47073.1"/>
    <property type="molecule type" value="Genomic_DNA"/>
</dbReference>
<evidence type="ECO:0000313" key="2">
    <source>
        <dbReference type="Proteomes" id="UP000440066"/>
    </source>
</evidence>
<protein>
    <submittedName>
        <fullName evidence="1">Uncharacterized protein</fullName>
    </submittedName>
</protein>
<dbReference type="AlphaFoldDB" id="A0A844C8J2"/>
<organism evidence="1 2">
    <name type="scientific">Fundicoccus ignavus</name>
    <dbReference type="NCBI Taxonomy" id="2664442"/>
    <lineage>
        <taxon>Bacteria</taxon>
        <taxon>Bacillati</taxon>
        <taxon>Bacillota</taxon>
        <taxon>Bacilli</taxon>
        <taxon>Lactobacillales</taxon>
        <taxon>Aerococcaceae</taxon>
        <taxon>Fundicoccus</taxon>
    </lineage>
</organism>
<proteinExistence type="predicted"/>
<dbReference type="Proteomes" id="UP000440066">
    <property type="component" value="Unassembled WGS sequence"/>
</dbReference>
<accession>A0A844C8J2</accession>
<evidence type="ECO:0000313" key="1">
    <source>
        <dbReference type="EMBL" id="MRJ47073.1"/>
    </source>
</evidence>
<name>A0A844C8J2_9LACT</name>
<gene>
    <name evidence="1" type="ORF">GF867_05810</name>
</gene>
<sequence length="467" mass="52314">MYKGQTVIELENVRTQEKEIIKEENLVTNAVADIFRYNPSGLLYPMGQSSSGRFDQDIFPIANNCFGGILLFEEALLEDPNDYFASTLNPIIGYASNDVSATENPKRGSLNQTESMILNNGYKFVWDFSTSQGNGRISSLALTHYQGGKAYYGDAEASGNSFIQLSRHSKNLSVEDSELFIGMVEADLTTNTIVSFVHKVDKTIDIVKVYEPMLSIGLNDTVIALSPQVLERKTIDLTEFYNGITYSSNAGFLDGKDGFYYGFAVQTESKNNRTIMNRLKVNKQDFASSIDTWLLEGVLTYSPGTYSRSNTGHLNRSIHSLIERGYLYVPNSDLTQIYKINVNNPVDISSIDLGFKSSFTSGTDARNYIYKWGNYIRCYDFLLDENDRVIPIKGEGLSHISTPLIEIGPYRLGYYLINSYSIATFSKTLYLHTPYLGTINNLSTPVLKAADKTMKITYTLTEVEESV</sequence>
<dbReference type="RefSeq" id="WP_153832162.1">
    <property type="nucleotide sequence ID" value="NZ_WJQT01000006.1"/>
</dbReference>
<comment type="caution">
    <text evidence="1">The sequence shown here is derived from an EMBL/GenBank/DDBJ whole genome shotgun (WGS) entry which is preliminary data.</text>
</comment>